<reference evidence="2" key="1">
    <citation type="journal article" date="2020" name="Stud. Mycol.">
        <title>101 Dothideomycetes genomes: a test case for predicting lifestyles and emergence of pathogens.</title>
        <authorList>
            <person name="Haridas S."/>
            <person name="Albert R."/>
            <person name="Binder M."/>
            <person name="Bloem J."/>
            <person name="Labutti K."/>
            <person name="Salamov A."/>
            <person name="Andreopoulos B."/>
            <person name="Baker S."/>
            <person name="Barry K."/>
            <person name="Bills G."/>
            <person name="Bluhm B."/>
            <person name="Cannon C."/>
            <person name="Castanera R."/>
            <person name="Culley D."/>
            <person name="Daum C."/>
            <person name="Ezra D."/>
            <person name="Gonzalez J."/>
            <person name="Henrissat B."/>
            <person name="Kuo A."/>
            <person name="Liang C."/>
            <person name="Lipzen A."/>
            <person name="Lutzoni F."/>
            <person name="Magnuson J."/>
            <person name="Mondo S."/>
            <person name="Nolan M."/>
            <person name="Ohm R."/>
            <person name="Pangilinan J."/>
            <person name="Park H.-J."/>
            <person name="Ramirez L."/>
            <person name="Alfaro M."/>
            <person name="Sun H."/>
            <person name="Tritt A."/>
            <person name="Yoshinaga Y."/>
            <person name="Zwiers L.-H."/>
            <person name="Turgeon B."/>
            <person name="Goodwin S."/>
            <person name="Spatafora J."/>
            <person name="Crous P."/>
            <person name="Grigoriev I."/>
        </authorList>
    </citation>
    <scope>NUCLEOTIDE SEQUENCE</scope>
    <source>
        <strain evidence="2">CBS 116005</strain>
    </source>
</reference>
<keyword evidence="3" id="KW-1185">Reference proteome</keyword>
<organism evidence="2 3">
    <name type="scientific">Teratosphaeria nubilosa</name>
    <dbReference type="NCBI Taxonomy" id="161662"/>
    <lineage>
        <taxon>Eukaryota</taxon>
        <taxon>Fungi</taxon>
        <taxon>Dikarya</taxon>
        <taxon>Ascomycota</taxon>
        <taxon>Pezizomycotina</taxon>
        <taxon>Dothideomycetes</taxon>
        <taxon>Dothideomycetidae</taxon>
        <taxon>Mycosphaerellales</taxon>
        <taxon>Teratosphaeriaceae</taxon>
        <taxon>Teratosphaeria</taxon>
    </lineage>
</organism>
<feature type="compositionally biased region" description="Polar residues" evidence="1">
    <location>
        <begin position="239"/>
        <end position="261"/>
    </location>
</feature>
<protein>
    <submittedName>
        <fullName evidence="2">Uncharacterized protein</fullName>
    </submittedName>
</protein>
<name>A0A6G1KV45_9PEZI</name>
<evidence type="ECO:0000313" key="2">
    <source>
        <dbReference type="EMBL" id="KAF2764553.1"/>
    </source>
</evidence>
<dbReference type="AlphaFoldDB" id="A0A6G1KV45"/>
<sequence>MCKHKTMYCNDCESVSISALSPCSVSMPGWMCIDFNVPFDSNKTVNLPMKLGSHRNQHVYIGEVVRRDEYAEKDYDCTKNAEGERMSKRRKRWLMGSRFSNVGCRILKPHMDRKMNVTQMIDLYLSLKRESNGLPIVTYLLIIIEDITEEPDMMGADTRTGLEPDDSSTVIGKSSILSPDDFISVALHKNKALNKKKTDKRQSSYETKSECPWSWVMAKDEHSIKDRMWYEIRDGTTHGINSEHTGKLSTETTCRSKTGGQLASALRAQNKYGSRAEQPHASLPSG</sequence>
<feature type="region of interest" description="Disordered" evidence="1">
    <location>
        <begin position="239"/>
        <end position="286"/>
    </location>
</feature>
<accession>A0A6G1KV45</accession>
<dbReference type="Proteomes" id="UP000799436">
    <property type="component" value="Unassembled WGS sequence"/>
</dbReference>
<proteinExistence type="predicted"/>
<evidence type="ECO:0000256" key="1">
    <source>
        <dbReference type="SAM" id="MobiDB-lite"/>
    </source>
</evidence>
<gene>
    <name evidence="2" type="ORF">EJ03DRAFT_339704</name>
</gene>
<evidence type="ECO:0000313" key="3">
    <source>
        <dbReference type="Proteomes" id="UP000799436"/>
    </source>
</evidence>
<dbReference type="EMBL" id="ML995918">
    <property type="protein sequence ID" value="KAF2764553.1"/>
    <property type="molecule type" value="Genomic_DNA"/>
</dbReference>